<accession>A0A8T1RZF0</accession>
<evidence type="ECO:0000313" key="2">
    <source>
        <dbReference type="EMBL" id="KAG6922149.1"/>
    </source>
</evidence>
<organism evidence="2 3">
    <name type="scientific">Chelydra serpentina</name>
    <name type="common">Snapping turtle</name>
    <name type="synonym">Testudo serpentina</name>
    <dbReference type="NCBI Taxonomy" id="8475"/>
    <lineage>
        <taxon>Eukaryota</taxon>
        <taxon>Metazoa</taxon>
        <taxon>Chordata</taxon>
        <taxon>Craniata</taxon>
        <taxon>Vertebrata</taxon>
        <taxon>Euteleostomi</taxon>
        <taxon>Archelosauria</taxon>
        <taxon>Testudinata</taxon>
        <taxon>Testudines</taxon>
        <taxon>Cryptodira</taxon>
        <taxon>Durocryptodira</taxon>
        <taxon>Americhelydia</taxon>
        <taxon>Chelydroidea</taxon>
        <taxon>Chelydridae</taxon>
        <taxon>Chelydra</taxon>
    </lineage>
</organism>
<comment type="caution">
    <text evidence="2">The sequence shown here is derived from an EMBL/GenBank/DDBJ whole genome shotgun (WGS) entry which is preliminary data.</text>
</comment>
<feature type="region of interest" description="Disordered" evidence="1">
    <location>
        <begin position="1"/>
        <end position="59"/>
    </location>
</feature>
<reference evidence="2 3" key="1">
    <citation type="journal article" date="2020" name="G3 (Bethesda)">
        <title>Draft Genome of the Common Snapping Turtle, Chelydra serpentina, a Model for Phenotypic Plasticity in Reptiles.</title>
        <authorList>
            <person name="Das D."/>
            <person name="Singh S.K."/>
            <person name="Bierstedt J."/>
            <person name="Erickson A."/>
            <person name="Galli G.L.J."/>
            <person name="Crossley D.A. 2nd"/>
            <person name="Rhen T."/>
        </authorList>
    </citation>
    <scope>NUCLEOTIDE SEQUENCE [LARGE SCALE GENOMIC DNA]</scope>
    <source>
        <strain evidence="2">KW</strain>
    </source>
</reference>
<dbReference type="AlphaFoldDB" id="A0A8T1RZF0"/>
<feature type="non-terminal residue" evidence="2">
    <location>
        <position position="59"/>
    </location>
</feature>
<protein>
    <submittedName>
        <fullName evidence="2">Uncharacterized protein</fullName>
    </submittedName>
</protein>
<feature type="compositionally biased region" description="Basic and acidic residues" evidence="1">
    <location>
        <begin position="25"/>
        <end position="37"/>
    </location>
</feature>
<dbReference type="Proteomes" id="UP000765507">
    <property type="component" value="Unassembled WGS sequence"/>
</dbReference>
<keyword evidence="3" id="KW-1185">Reference proteome</keyword>
<evidence type="ECO:0000256" key="1">
    <source>
        <dbReference type="SAM" id="MobiDB-lite"/>
    </source>
</evidence>
<name>A0A8T1RZF0_CHESE</name>
<evidence type="ECO:0000313" key="3">
    <source>
        <dbReference type="Proteomes" id="UP000765507"/>
    </source>
</evidence>
<proteinExistence type="predicted"/>
<sequence length="59" mass="6407">QEVTGAPGESDRNRDSQTDWSLHSLRSEEVSEAERDALTLLPGDRGYDDVEDGVSGTSL</sequence>
<dbReference type="EMBL" id="JAHGAV010001472">
    <property type="protein sequence ID" value="KAG6922149.1"/>
    <property type="molecule type" value="Genomic_DNA"/>
</dbReference>
<gene>
    <name evidence="2" type="ORF">G0U57_003598</name>
</gene>